<keyword evidence="7" id="KW-0503">Monooxygenase</keyword>
<accession>C6XKC3</accession>
<dbReference type="OrthoDB" id="9796623at2"/>
<evidence type="ECO:0000259" key="8">
    <source>
        <dbReference type="Pfam" id="PF01494"/>
    </source>
</evidence>
<dbReference type="Pfam" id="PF01494">
    <property type="entry name" value="FAD_binding_3"/>
    <property type="match status" value="1"/>
</dbReference>
<evidence type="ECO:0000313" key="10">
    <source>
        <dbReference type="Proteomes" id="UP000002745"/>
    </source>
</evidence>
<dbReference type="NCBIfam" id="TIGR01988">
    <property type="entry name" value="Ubi-OHases"/>
    <property type="match status" value="1"/>
</dbReference>
<reference evidence="10" key="1">
    <citation type="journal article" date="2011" name="J. Bacteriol.">
        <title>Genome sequences of eight morphologically diverse alphaproteobacteria.</title>
        <authorList>
            <consortium name="US DOE Joint Genome Institute"/>
            <person name="Brown P.J."/>
            <person name="Kysela D.T."/>
            <person name="Buechlein A."/>
            <person name="Hemmerich C."/>
            <person name="Brun Y.V."/>
        </authorList>
    </citation>
    <scope>NUCLEOTIDE SEQUENCE [LARGE SCALE GENOMIC DNA]</scope>
    <source>
        <strain evidence="10">ATCC 49814 / DSM 5838 / IFAM 1418</strain>
    </source>
</reference>
<dbReference type="HOGENOM" id="CLU_009665_8_1_5"/>
<dbReference type="InterPro" id="IPR010971">
    <property type="entry name" value="UbiH/COQ6"/>
</dbReference>
<dbReference type="InterPro" id="IPR002938">
    <property type="entry name" value="FAD-bd"/>
</dbReference>
<dbReference type="GO" id="GO:0006744">
    <property type="term" value="P:ubiquinone biosynthetic process"/>
    <property type="evidence" value="ECO:0007669"/>
    <property type="project" value="UniProtKB-UniPathway"/>
</dbReference>
<dbReference type="KEGG" id="hba:Hbal_0019"/>
<dbReference type="InterPro" id="IPR036188">
    <property type="entry name" value="FAD/NAD-bd_sf"/>
</dbReference>
<keyword evidence="5" id="KW-0274">FAD</keyword>
<comment type="cofactor">
    <cofactor evidence="1">
        <name>FAD</name>
        <dbReference type="ChEBI" id="CHEBI:57692"/>
    </cofactor>
</comment>
<dbReference type="PANTHER" id="PTHR43876">
    <property type="entry name" value="UBIQUINONE BIOSYNTHESIS MONOOXYGENASE COQ6, MITOCHONDRIAL"/>
    <property type="match status" value="1"/>
</dbReference>
<evidence type="ECO:0000256" key="7">
    <source>
        <dbReference type="ARBA" id="ARBA00023033"/>
    </source>
</evidence>
<comment type="pathway">
    <text evidence="2">Cofactor biosynthesis; ubiquinone biosynthesis.</text>
</comment>
<evidence type="ECO:0000256" key="2">
    <source>
        <dbReference type="ARBA" id="ARBA00004749"/>
    </source>
</evidence>
<evidence type="ECO:0000256" key="4">
    <source>
        <dbReference type="ARBA" id="ARBA00022630"/>
    </source>
</evidence>
<protein>
    <submittedName>
        <fullName evidence="9">Ubiquinone biosynthesis hydroxylase, UbiH/UbiF/VisC/COQ6 family</fullName>
    </submittedName>
</protein>
<name>C6XKC3_HIRBI</name>
<dbReference type="STRING" id="582402.Hbal_0019"/>
<sequence>MELYPQTKPDYEIVISGAGPVGLSLAIALCDLGFECLVVSKDGDFEPQKGNFDGRAYSIAPACWAMWRVFGICEALEPFAQPILKVEAEAANFSPICFDFEEDEEIDGPLGYIVETHAILSTLWEKARKTAGLTFKSNTKLSGIKTQSDRVLISLNDDDTKISSKLLIGCDGRESFVRKTAGIEFAGHDYEAKGIVATVELTKPHEGVARQVFLKGGPFAVLPLKNNLASLVWTERIVVADSLMTLNDLDFELELREKVGDFLGEFTLKSGRFAYPLKMRIADTFSTDRIALAGDAAHTIHPLAGQGLNLGLKDVAALAETIGKAAHVGLDIGSTLALEPYDEWRRADTINMALGMDVLDKMFKAPPALRGLVGFGMSLMGKSELARSFLSREAKGVSGRNMPQLLQGHPIQF</sequence>
<evidence type="ECO:0000256" key="5">
    <source>
        <dbReference type="ARBA" id="ARBA00022827"/>
    </source>
</evidence>
<evidence type="ECO:0000256" key="3">
    <source>
        <dbReference type="ARBA" id="ARBA00005349"/>
    </source>
</evidence>
<evidence type="ECO:0000313" key="9">
    <source>
        <dbReference type="EMBL" id="ACT57721.1"/>
    </source>
</evidence>
<keyword evidence="4" id="KW-0285">Flavoprotein</keyword>
<evidence type="ECO:0000256" key="1">
    <source>
        <dbReference type="ARBA" id="ARBA00001974"/>
    </source>
</evidence>
<dbReference type="eggNOG" id="COG0654">
    <property type="taxonomic scope" value="Bacteria"/>
</dbReference>
<organism evidence="9 10">
    <name type="scientific">Hirschia baltica (strain ATCC 49814 / DSM 5838 / IFAM 1418)</name>
    <dbReference type="NCBI Taxonomy" id="582402"/>
    <lineage>
        <taxon>Bacteria</taxon>
        <taxon>Pseudomonadati</taxon>
        <taxon>Pseudomonadota</taxon>
        <taxon>Alphaproteobacteria</taxon>
        <taxon>Hyphomonadales</taxon>
        <taxon>Hyphomonadaceae</taxon>
        <taxon>Hirschia</taxon>
    </lineage>
</organism>
<dbReference type="RefSeq" id="WP_012777879.1">
    <property type="nucleotide sequence ID" value="NC_012982.1"/>
</dbReference>
<dbReference type="SUPFAM" id="SSF51905">
    <property type="entry name" value="FAD/NAD(P)-binding domain"/>
    <property type="match status" value="1"/>
</dbReference>
<dbReference type="PANTHER" id="PTHR43876:SF7">
    <property type="entry name" value="UBIQUINONE BIOSYNTHESIS MONOOXYGENASE COQ6, MITOCHONDRIAL"/>
    <property type="match status" value="1"/>
</dbReference>
<dbReference type="EMBL" id="CP001678">
    <property type="protein sequence ID" value="ACT57721.1"/>
    <property type="molecule type" value="Genomic_DNA"/>
</dbReference>
<dbReference type="UniPathway" id="UPA00232"/>
<dbReference type="PRINTS" id="PR00420">
    <property type="entry name" value="RNGMNOXGNASE"/>
</dbReference>
<dbReference type="GO" id="GO:0071949">
    <property type="term" value="F:FAD binding"/>
    <property type="evidence" value="ECO:0007669"/>
    <property type="project" value="InterPro"/>
</dbReference>
<evidence type="ECO:0000256" key="6">
    <source>
        <dbReference type="ARBA" id="ARBA00023002"/>
    </source>
</evidence>
<comment type="similarity">
    <text evidence="3">Belongs to the UbiH/COQ6 family.</text>
</comment>
<dbReference type="GO" id="GO:0016705">
    <property type="term" value="F:oxidoreductase activity, acting on paired donors, with incorporation or reduction of molecular oxygen"/>
    <property type="evidence" value="ECO:0007669"/>
    <property type="project" value="InterPro"/>
</dbReference>
<dbReference type="AlphaFoldDB" id="C6XKC3"/>
<dbReference type="PROSITE" id="PS01304">
    <property type="entry name" value="UBIH"/>
    <property type="match status" value="1"/>
</dbReference>
<keyword evidence="9" id="KW-0830">Ubiquinone</keyword>
<dbReference type="InterPro" id="IPR018168">
    <property type="entry name" value="Ubi_Hdrlase_CS"/>
</dbReference>
<dbReference type="GO" id="GO:0004497">
    <property type="term" value="F:monooxygenase activity"/>
    <property type="evidence" value="ECO:0007669"/>
    <property type="project" value="UniProtKB-KW"/>
</dbReference>
<dbReference type="Gene3D" id="3.50.50.60">
    <property type="entry name" value="FAD/NAD(P)-binding domain"/>
    <property type="match status" value="2"/>
</dbReference>
<feature type="domain" description="FAD-binding" evidence="8">
    <location>
        <begin position="11"/>
        <end position="324"/>
    </location>
</feature>
<keyword evidence="10" id="KW-1185">Reference proteome</keyword>
<dbReference type="InterPro" id="IPR051205">
    <property type="entry name" value="UbiH/COQ6_monooxygenase"/>
</dbReference>
<dbReference type="Proteomes" id="UP000002745">
    <property type="component" value="Chromosome"/>
</dbReference>
<gene>
    <name evidence="9" type="ordered locus">Hbal_0019</name>
</gene>
<proteinExistence type="inferred from homology"/>
<keyword evidence="6" id="KW-0560">Oxidoreductase</keyword>